<dbReference type="InterPro" id="IPR005490">
    <property type="entry name" value="LD_TPept_cat_dom"/>
</dbReference>
<comment type="caution">
    <text evidence="12">The sequence shown here is derived from an EMBL/GenBank/DDBJ whole genome shotgun (WGS) entry which is preliminary data.</text>
</comment>
<proteinExistence type="inferred from homology"/>
<evidence type="ECO:0000256" key="10">
    <source>
        <dbReference type="SAM" id="MobiDB-lite"/>
    </source>
</evidence>
<feature type="active site" description="Proton donor/acceptor" evidence="9">
    <location>
        <position position="116"/>
    </location>
</feature>
<evidence type="ECO:0000313" key="12">
    <source>
        <dbReference type="EMBL" id="OEJ75926.1"/>
    </source>
</evidence>
<evidence type="ECO:0000256" key="4">
    <source>
        <dbReference type="ARBA" id="ARBA00022679"/>
    </source>
</evidence>
<evidence type="ECO:0000256" key="2">
    <source>
        <dbReference type="ARBA" id="ARBA00005992"/>
    </source>
</evidence>
<evidence type="ECO:0000256" key="8">
    <source>
        <dbReference type="ARBA" id="ARBA00023316"/>
    </source>
</evidence>
<dbReference type="GO" id="GO:0005576">
    <property type="term" value="C:extracellular region"/>
    <property type="evidence" value="ECO:0007669"/>
    <property type="project" value="TreeGrafter"/>
</dbReference>
<sequence>MVSAEVPVAVESPSPPVEPPPTATQQQSTVRLEVSLSNREVTVYNGTAPAQTYPIAIGRAGHETPVGTFEIQQMRQNPTWIHPVTDERFKGGTPGNPLGTRWIGFWTDGRNWIGFHGTPEPGSVGQAISHGCLRMHNQDVEELFEQVEMGTLVTVVD</sequence>
<comment type="similarity">
    <text evidence="2">Belongs to the YkuD family.</text>
</comment>
<dbReference type="Gene3D" id="2.40.440.10">
    <property type="entry name" value="L,D-transpeptidase catalytic domain-like"/>
    <property type="match status" value="1"/>
</dbReference>
<evidence type="ECO:0000256" key="1">
    <source>
        <dbReference type="ARBA" id="ARBA00004752"/>
    </source>
</evidence>
<evidence type="ECO:0000256" key="5">
    <source>
        <dbReference type="ARBA" id="ARBA00022801"/>
    </source>
</evidence>
<evidence type="ECO:0000256" key="9">
    <source>
        <dbReference type="PROSITE-ProRule" id="PRU01373"/>
    </source>
</evidence>
<dbReference type="SUPFAM" id="SSF141523">
    <property type="entry name" value="L,D-transpeptidase catalytic domain-like"/>
    <property type="match status" value="1"/>
</dbReference>
<evidence type="ECO:0000256" key="6">
    <source>
        <dbReference type="ARBA" id="ARBA00022960"/>
    </source>
</evidence>
<keyword evidence="5" id="KW-0378">Hydrolase</keyword>
<dbReference type="InterPro" id="IPR038063">
    <property type="entry name" value="Transpep_catalytic_dom"/>
</dbReference>
<keyword evidence="3" id="KW-0328">Glycosyltransferase</keyword>
<dbReference type="UniPathway" id="UPA00219"/>
<dbReference type="GO" id="GO:0016757">
    <property type="term" value="F:glycosyltransferase activity"/>
    <property type="evidence" value="ECO:0007669"/>
    <property type="project" value="UniProtKB-KW"/>
</dbReference>
<accession>A0A1E5QML8</accession>
<keyword evidence="8 9" id="KW-0961">Cell wall biogenesis/degradation</keyword>
<dbReference type="GO" id="GO:0071555">
    <property type="term" value="P:cell wall organization"/>
    <property type="evidence" value="ECO:0007669"/>
    <property type="project" value="UniProtKB-UniRule"/>
</dbReference>
<keyword evidence="7 9" id="KW-0573">Peptidoglycan synthesis</keyword>
<reference evidence="12" key="1">
    <citation type="submission" date="2016-09" db="EMBL/GenBank/DDBJ databases">
        <title>Draft genome of thermotolerant cyanobacterium Desertifilum sp. strain IPPAS B-1220.</title>
        <authorList>
            <person name="Sinetova M.A."/>
            <person name="Bolakhan K."/>
            <person name="Zayadan B.K."/>
            <person name="Mironov K.S."/>
            <person name="Ustinova V."/>
            <person name="Kupriyanova E.V."/>
            <person name="Sidorov R.A."/>
            <person name="Skrypnik A.N."/>
            <person name="Gogoleva N.E."/>
            <person name="Gogolev Y.V."/>
            <person name="Los D.A."/>
        </authorList>
    </citation>
    <scope>NUCLEOTIDE SEQUENCE [LARGE SCALE GENOMIC DNA]</scope>
    <source>
        <strain evidence="12">IPPAS B-1220</strain>
    </source>
</reference>
<feature type="compositionally biased region" description="Low complexity" evidence="10">
    <location>
        <begin position="1"/>
        <end position="12"/>
    </location>
</feature>
<keyword evidence="6 9" id="KW-0133">Cell shape</keyword>
<comment type="pathway">
    <text evidence="1 9">Cell wall biogenesis; peptidoglycan biosynthesis.</text>
</comment>
<dbReference type="GO" id="GO:0008360">
    <property type="term" value="P:regulation of cell shape"/>
    <property type="evidence" value="ECO:0007669"/>
    <property type="project" value="UniProtKB-UniRule"/>
</dbReference>
<dbReference type="InterPro" id="IPR050979">
    <property type="entry name" value="LD-transpeptidase"/>
</dbReference>
<gene>
    <name evidence="12" type="ORF">BH720_07300</name>
</gene>
<dbReference type="PROSITE" id="PS52029">
    <property type="entry name" value="LD_TPASE"/>
    <property type="match status" value="1"/>
</dbReference>
<dbReference type="Pfam" id="PF03734">
    <property type="entry name" value="YkuD"/>
    <property type="match status" value="1"/>
</dbReference>
<evidence type="ECO:0000256" key="3">
    <source>
        <dbReference type="ARBA" id="ARBA00022676"/>
    </source>
</evidence>
<keyword evidence="4" id="KW-0808">Transferase</keyword>
<dbReference type="CDD" id="cd16913">
    <property type="entry name" value="YkuD_like"/>
    <property type="match status" value="1"/>
</dbReference>
<evidence type="ECO:0000259" key="11">
    <source>
        <dbReference type="PROSITE" id="PS52029"/>
    </source>
</evidence>
<name>A0A1E5QML8_9CYAN</name>
<dbReference type="PANTHER" id="PTHR30582">
    <property type="entry name" value="L,D-TRANSPEPTIDASE"/>
    <property type="match status" value="1"/>
</dbReference>
<dbReference type="GO" id="GO:0071972">
    <property type="term" value="F:peptidoglycan L,D-transpeptidase activity"/>
    <property type="evidence" value="ECO:0007669"/>
    <property type="project" value="TreeGrafter"/>
</dbReference>
<dbReference type="GO" id="GO:0018104">
    <property type="term" value="P:peptidoglycan-protein cross-linking"/>
    <property type="evidence" value="ECO:0007669"/>
    <property type="project" value="TreeGrafter"/>
</dbReference>
<feature type="region of interest" description="Disordered" evidence="10">
    <location>
        <begin position="1"/>
        <end position="27"/>
    </location>
</feature>
<feature type="active site" description="Nucleophile" evidence="9">
    <location>
        <position position="132"/>
    </location>
</feature>
<organism evidence="12">
    <name type="scientific">Desertifilum tharense IPPAS B-1220</name>
    <dbReference type="NCBI Taxonomy" id="1781255"/>
    <lineage>
        <taxon>Bacteria</taxon>
        <taxon>Bacillati</taxon>
        <taxon>Cyanobacteriota</taxon>
        <taxon>Cyanophyceae</taxon>
        <taxon>Desertifilales</taxon>
        <taxon>Desertifilaceae</taxon>
        <taxon>Desertifilum</taxon>
    </lineage>
</organism>
<dbReference type="STRING" id="1781255.BH720_07300"/>
<feature type="domain" description="L,D-TPase catalytic" evidence="11">
    <location>
        <begin position="30"/>
        <end position="156"/>
    </location>
</feature>
<protein>
    <recommendedName>
        <fullName evidence="11">L,D-TPase catalytic domain-containing protein</fullName>
    </recommendedName>
</protein>
<feature type="compositionally biased region" description="Pro residues" evidence="10">
    <location>
        <begin position="13"/>
        <end position="22"/>
    </location>
</feature>
<dbReference type="PANTHER" id="PTHR30582:SF24">
    <property type="entry name" value="L,D-TRANSPEPTIDASE ERFK_SRFK-RELATED"/>
    <property type="match status" value="1"/>
</dbReference>
<dbReference type="AlphaFoldDB" id="A0A1E5QML8"/>
<dbReference type="EMBL" id="MJGC01000043">
    <property type="protein sequence ID" value="OEJ75926.1"/>
    <property type="molecule type" value="Genomic_DNA"/>
</dbReference>
<evidence type="ECO:0000256" key="7">
    <source>
        <dbReference type="ARBA" id="ARBA00022984"/>
    </source>
</evidence>